<feature type="region of interest" description="Disordered" evidence="2">
    <location>
        <begin position="1606"/>
        <end position="1631"/>
    </location>
</feature>
<feature type="region of interest" description="Disordered" evidence="2">
    <location>
        <begin position="43"/>
        <end position="63"/>
    </location>
</feature>
<dbReference type="InterPro" id="IPR056823">
    <property type="entry name" value="TEN-like_YD-shell"/>
</dbReference>
<proteinExistence type="predicted"/>
<evidence type="ECO:0000259" key="4">
    <source>
        <dbReference type="Pfam" id="PF25023"/>
    </source>
</evidence>
<name>A0ABV8U1A4_9ACTN</name>
<dbReference type="InterPro" id="IPR050708">
    <property type="entry name" value="T6SS_VgrG/RHS"/>
</dbReference>
<dbReference type="InterPro" id="IPR022385">
    <property type="entry name" value="Rhs_assc_core"/>
</dbReference>
<feature type="compositionally biased region" description="Polar residues" evidence="2">
    <location>
        <begin position="1666"/>
        <end position="1683"/>
    </location>
</feature>
<dbReference type="Gene3D" id="2.180.10.10">
    <property type="entry name" value="RHS repeat-associated core"/>
    <property type="match status" value="2"/>
</dbReference>
<feature type="transmembrane region" description="Helical" evidence="3">
    <location>
        <begin position="1873"/>
        <end position="1899"/>
    </location>
</feature>
<feature type="region of interest" description="Disordered" evidence="2">
    <location>
        <begin position="1666"/>
        <end position="1686"/>
    </location>
</feature>
<dbReference type="InterPro" id="IPR006530">
    <property type="entry name" value="YD"/>
</dbReference>
<feature type="region of interest" description="Disordered" evidence="2">
    <location>
        <begin position="1706"/>
        <end position="1727"/>
    </location>
</feature>
<organism evidence="5 6">
    <name type="scientific">Salininema proteolyticum</name>
    <dbReference type="NCBI Taxonomy" id="1607685"/>
    <lineage>
        <taxon>Bacteria</taxon>
        <taxon>Bacillati</taxon>
        <taxon>Actinomycetota</taxon>
        <taxon>Actinomycetes</taxon>
        <taxon>Glycomycetales</taxon>
        <taxon>Glycomycetaceae</taxon>
        <taxon>Salininema</taxon>
    </lineage>
</organism>
<comment type="caution">
    <text evidence="5">The sequence shown here is derived from an EMBL/GenBank/DDBJ whole genome shotgun (WGS) entry which is preliminary data.</text>
</comment>
<reference evidence="6" key="1">
    <citation type="journal article" date="2019" name="Int. J. Syst. Evol. Microbiol.">
        <title>The Global Catalogue of Microorganisms (GCM) 10K type strain sequencing project: providing services to taxonomists for standard genome sequencing and annotation.</title>
        <authorList>
            <consortium name="The Broad Institute Genomics Platform"/>
            <consortium name="The Broad Institute Genome Sequencing Center for Infectious Disease"/>
            <person name="Wu L."/>
            <person name="Ma J."/>
        </authorList>
    </citation>
    <scope>NUCLEOTIDE SEQUENCE [LARGE SCALE GENOMIC DNA]</scope>
    <source>
        <strain evidence="6">IBRC-M 10908</strain>
    </source>
</reference>
<dbReference type="PANTHER" id="PTHR32305">
    <property type="match status" value="1"/>
</dbReference>
<dbReference type="NCBIfam" id="TIGR03696">
    <property type="entry name" value="Rhs_assc_core"/>
    <property type="match status" value="1"/>
</dbReference>
<dbReference type="Pfam" id="PF05593">
    <property type="entry name" value="RHS_repeat"/>
    <property type="match status" value="1"/>
</dbReference>
<keyword evidence="1" id="KW-0677">Repeat</keyword>
<feature type="compositionally biased region" description="Polar residues" evidence="2">
    <location>
        <begin position="1614"/>
        <end position="1624"/>
    </location>
</feature>
<evidence type="ECO:0000256" key="2">
    <source>
        <dbReference type="SAM" id="MobiDB-lite"/>
    </source>
</evidence>
<dbReference type="InterPro" id="IPR031325">
    <property type="entry name" value="RHS_repeat"/>
</dbReference>
<dbReference type="EMBL" id="JBHSDK010000021">
    <property type="protein sequence ID" value="MFC4336595.1"/>
    <property type="molecule type" value="Genomic_DNA"/>
</dbReference>
<dbReference type="NCBIfam" id="TIGR01643">
    <property type="entry name" value="YD_repeat_2x"/>
    <property type="match status" value="3"/>
</dbReference>
<keyword evidence="3" id="KW-0812">Transmembrane</keyword>
<dbReference type="Proteomes" id="UP001595823">
    <property type="component" value="Unassembled WGS sequence"/>
</dbReference>
<dbReference type="Pfam" id="PF25023">
    <property type="entry name" value="TEN_YD-shell"/>
    <property type="match status" value="1"/>
</dbReference>
<protein>
    <submittedName>
        <fullName evidence="5">RHS repeat-associated core domain-containing protein</fullName>
    </submittedName>
</protein>
<keyword evidence="6" id="KW-1185">Reference proteome</keyword>
<feature type="compositionally biased region" description="Basic and acidic residues" evidence="2">
    <location>
        <begin position="1714"/>
        <end position="1725"/>
    </location>
</feature>
<evidence type="ECO:0000313" key="6">
    <source>
        <dbReference type="Proteomes" id="UP001595823"/>
    </source>
</evidence>
<accession>A0ABV8U1A4</accession>
<evidence type="ECO:0000313" key="5">
    <source>
        <dbReference type="EMBL" id="MFC4336595.1"/>
    </source>
</evidence>
<evidence type="ECO:0000256" key="3">
    <source>
        <dbReference type="SAM" id="Phobius"/>
    </source>
</evidence>
<dbReference type="RefSeq" id="WP_380622686.1">
    <property type="nucleotide sequence ID" value="NZ_JBHSDK010000021.1"/>
</dbReference>
<dbReference type="PANTHER" id="PTHR32305:SF17">
    <property type="entry name" value="TRNA NUCLEASE WAPA"/>
    <property type="match status" value="1"/>
</dbReference>
<gene>
    <name evidence="5" type="ORF">ACFPET_15430</name>
</gene>
<keyword evidence="3" id="KW-1133">Transmembrane helix</keyword>
<keyword evidence="3" id="KW-0472">Membrane</keyword>
<evidence type="ECO:0000256" key="1">
    <source>
        <dbReference type="ARBA" id="ARBA00022737"/>
    </source>
</evidence>
<feature type="domain" description="Teneurin-like YD-shell" evidence="4">
    <location>
        <begin position="1427"/>
        <end position="1674"/>
    </location>
</feature>
<sequence length="1953" mass="210927">MMTTPHRSPLADRPVARAATYSAAVVTAAAAALLGLQLPVEAQSGDSDPDLGTPVGTTPVSASPVDLIDAGLETDTGKITVPGAGGAGGSSATGDWSATDLSHAGSWAQGGSTGGFTYSYGMDVPEASGPVPALGLSYSSQAVDGHTSSSNNQAGVIGDGWSYTPGYVERTYTRCALEEGGNTPSATGDRCWEGDSPAITMVLNGVNTSLVLDDDTGNWVSAADPGMKIELLGTEAEPGSGTSERWKVTSTDGTVYAFGARAGDTDSRLTMPVFGNHSDEACFKADDFAESSCRQAYRWMLDEITDLHGNQVQFEWTSETGHYGAAADVDNRKAFHRSVRLTQIDYGLRSDDDSVQSGRVKFAYDDRCEADCRTTGGDPKTENWPETPWDEGCAAAPCEDVLSPAFFHTKRLTEVATFVPTGTVSFSKVDSWTLVQEFLDYGDGEETVLWLKTIQQTGHIGGIESTPPVRFSGIAFPNRVEHSEGTPSMWRTRLTAITSETGSVTGIWYSAPDCNWDDLPDPLNNSRLCYPSYSPDSDGDGENEVEWYHKYVVAQVAEFDTTGGQVPVRNYYDYSTDGGGTSQLWAWDDSEFTDDDLRTYNQWRGYPQVTTKSGQSGDDQQLTSRTRFYRGMDGQPTTASGSGSRDVVVTDEEGNTVPDHEALTGAQFESASYDEETIIESEVSRYWTKLASERTHDGGSLKSWHVGQSRSDTRKLIDQTTDTWMRTRTSTSYDDRGRPVSVSDDGDLAVDDDQLCTRTWYADNPDKNIHSLSSRVEAVAVTCDETAVYPSDLVSDTRTYYDGATTIDGKPTRGLVTKTETADEWNNGAPVWVAPVTATYDKLGRVLTGTDALGRTTTRSYTPADGNPVESVSTTNPLGHVETVHLMTSRSLPVKTVDANGRYSEIDYDALGRNIAVWAPGWSRTEHPDVPTAAWAYDVSNSNPSTVTTYAVSANSKKTLRSVTIYDSLLREVQQQEPTAVGGRLVTGIEYDTRGLALWNSGPNWNVEAEPNSTLVSVTQGEDQARTFNTYDGAGRVVKQELMSHQEIIQTTETAYGGSTKGWMVRTIPPEGGTATGEITNAQGELVEKRTYHDAAATGDFDATVYDYTPRGNLDTVTDPTGNEWAYAYDLRGRQTKATDPDTGTTTAKYDVAGQLIQTIDAGGQKLTTTYDKLGRKYNLYDGDEETGSRINAWRYDQVDGGLGLPHLSVSSIDGTDIITEVRKYDDSGRPTSVTQWVPEIPGFEDVADSYNIQQFYFPDGSVRNTNLPQIGGMEDETVIYSYNDLGQMERMRGKFYYDSLSTDYVSEATYTAWGELAQRVLGENSGEKVYQTWTFEDGTRRLDQHRLSRDSVSSPLVAHLQYEYDEAGNILSIADSVTDSPGQPERQCFAYDYLRRLTDAWAQAGTDICGDADDTATITPGGPGEYWTQYEYDVTGNRTTVTDYDASGTPATTNYSYSGDKGHLLDTVVTGSSDTSYGWDETGNLTERTTGEKTEQLSWNAAGKLDSMTTDEGTTKMLYDGEGNRFGRIDPDGSQNLFVAGHEITVNADGAMDVTRTYSHNGDMIATRSTNGELTWIGTTHQGTAAWAILASTMAVTYRRQDPFGNKRGETTKGWSATQQGFHTGTEDPTGLVSMGARFYDSNTGRLISRDPIANFQDSQQVNGYSYANNNPIGQSDPTGLTPQWDVLDPATGCSIDGCWVTDTNNPGSDNDTGGKSEGTKSSDEGLLDSCDCKEVELPGGNQLLVNDQGDALLNGVPLTGANGDLEELGLEVQEMLALKGWGNDFWGTTWALYMVCSINNFDGFECGQWTFNFHEVAQVAECATVGAGCDDSLMDVPIANPDGSRATAGEALNGFMALEAKSGLPPSKGGAVMVAITTAAMGASCAVFLGAVCAIAVQMELLNIATGNAAGLNTYEQMAIHVGMGLVGVGVKKGLDRWKGRAGRNAGRDGQ</sequence>
<feature type="region of interest" description="Disordered" evidence="2">
    <location>
        <begin position="627"/>
        <end position="647"/>
    </location>
</feature>